<gene>
    <name evidence="1" type="ORF">IPOD504_LOCUS10233</name>
</gene>
<feature type="non-terminal residue" evidence="1">
    <location>
        <position position="197"/>
    </location>
</feature>
<dbReference type="Proteomes" id="UP000837857">
    <property type="component" value="Chromosome 24"/>
</dbReference>
<dbReference type="EMBL" id="OW152836">
    <property type="protein sequence ID" value="CAH2057432.1"/>
    <property type="molecule type" value="Genomic_DNA"/>
</dbReference>
<keyword evidence="2" id="KW-1185">Reference proteome</keyword>
<organism evidence="1 2">
    <name type="scientific">Iphiclides podalirius</name>
    <name type="common">scarce swallowtail</name>
    <dbReference type="NCBI Taxonomy" id="110791"/>
    <lineage>
        <taxon>Eukaryota</taxon>
        <taxon>Metazoa</taxon>
        <taxon>Ecdysozoa</taxon>
        <taxon>Arthropoda</taxon>
        <taxon>Hexapoda</taxon>
        <taxon>Insecta</taxon>
        <taxon>Pterygota</taxon>
        <taxon>Neoptera</taxon>
        <taxon>Endopterygota</taxon>
        <taxon>Lepidoptera</taxon>
        <taxon>Glossata</taxon>
        <taxon>Ditrysia</taxon>
        <taxon>Papilionoidea</taxon>
        <taxon>Papilionidae</taxon>
        <taxon>Papilioninae</taxon>
        <taxon>Iphiclides</taxon>
    </lineage>
</organism>
<proteinExistence type="predicted"/>
<accession>A0ABN8IHE2</accession>
<evidence type="ECO:0000313" key="1">
    <source>
        <dbReference type="EMBL" id="CAH2057432.1"/>
    </source>
</evidence>
<evidence type="ECO:0000313" key="2">
    <source>
        <dbReference type="Proteomes" id="UP000837857"/>
    </source>
</evidence>
<protein>
    <submittedName>
        <fullName evidence="1">Uncharacterized protein</fullName>
    </submittedName>
</protein>
<reference evidence="1" key="1">
    <citation type="submission" date="2022-03" db="EMBL/GenBank/DDBJ databases">
        <authorList>
            <person name="Martin H S."/>
        </authorList>
    </citation>
    <scope>NUCLEOTIDE SEQUENCE</scope>
</reference>
<sequence length="197" mass="22472">MHHPPHPEPTWKATLHYPGFVAHTRKAFISFRTELNREYRTLQKSHSGACAKLFAGCVRFGSRCEGRAVSRGTRHAGRNVTSVQIDRGQGKRRFRSVLRKDVGRRVADFPNVRRRSLSNGPCCARDGFMQERGTTRGNCQFRGKLAAPQLRGTCRFRGKRHFRRPLLRKCTNLALFYSGPAGINTRGNCHFHASHMR</sequence>
<name>A0ABN8IHE2_9NEOP</name>